<feature type="region of interest" description="Disordered" evidence="1">
    <location>
        <begin position="117"/>
        <end position="158"/>
    </location>
</feature>
<feature type="compositionally biased region" description="Polar residues" evidence="1">
    <location>
        <begin position="68"/>
        <end position="79"/>
    </location>
</feature>
<protein>
    <submittedName>
        <fullName evidence="2">Uncharacterized protein</fullName>
    </submittedName>
</protein>
<evidence type="ECO:0000313" key="3">
    <source>
        <dbReference type="Proteomes" id="UP000886523"/>
    </source>
</evidence>
<feature type="region of interest" description="Disordered" evidence="1">
    <location>
        <begin position="172"/>
        <end position="205"/>
    </location>
</feature>
<feature type="compositionally biased region" description="Low complexity" evidence="1">
    <location>
        <begin position="122"/>
        <end position="136"/>
    </location>
</feature>
<accession>A0A9P6BBC4</accession>
<dbReference type="EMBL" id="MU128916">
    <property type="protein sequence ID" value="KAF9519706.1"/>
    <property type="molecule type" value="Genomic_DNA"/>
</dbReference>
<evidence type="ECO:0000313" key="2">
    <source>
        <dbReference type="EMBL" id="KAF9519706.1"/>
    </source>
</evidence>
<proteinExistence type="predicted"/>
<name>A0A9P6BBC4_9AGAM</name>
<feature type="region of interest" description="Disordered" evidence="1">
    <location>
        <begin position="462"/>
        <end position="489"/>
    </location>
</feature>
<feature type="compositionally biased region" description="Basic residues" evidence="1">
    <location>
        <begin position="372"/>
        <end position="384"/>
    </location>
</feature>
<feature type="region of interest" description="Disordered" evidence="1">
    <location>
        <begin position="16"/>
        <end position="87"/>
    </location>
</feature>
<organism evidence="2 3">
    <name type="scientific">Hydnum rufescens UP504</name>
    <dbReference type="NCBI Taxonomy" id="1448309"/>
    <lineage>
        <taxon>Eukaryota</taxon>
        <taxon>Fungi</taxon>
        <taxon>Dikarya</taxon>
        <taxon>Basidiomycota</taxon>
        <taxon>Agaricomycotina</taxon>
        <taxon>Agaricomycetes</taxon>
        <taxon>Cantharellales</taxon>
        <taxon>Hydnaceae</taxon>
        <taxon>Hydnum</taxon>
    </lineage>
</organism>
<feature type="compositionally biased region" description="Polar residues" evidence="1">
    <location>
        <begin position="237"/>
        <end position="251"/>
    </location>
</feature>
<gene>
    <name evidence="2" type="ORF">BS47DRAFT_1081802</name>
</gene>
<feature type="region of interest" description="Disordered" evidence="1">
    <location>
        <begin position="315"/>
        <end position="416"/>
    </location>
</feature>
<feature type="compositionally biased region" description="Polar residues" evidence="1">
    <location>
        <begin position="195"/>
        <end position="205"/>
    </location>
</feature>
<reference evidence="2" key="1">
    <citation type="journal article" date="2020" name="Nat. Commun.">
        <title>Large-scale genome sequencing of mycorrhizal fungi provides insights into the early evolution of symbiotic traits.</title>
        <authorList>
            <person name="Miyauchi S."/>
            <person name="Kiss E."/>
            <person name="Kuo A."/>
            <person name="Drula E."/>
            <person name="Kohler A."/>
            <person name="Sanchez-Garcia M."/>
            <person name="Morin E."/>
            <person name="Andreopoulos B."/>
            <person name="Barry K.W."/>
            <person name="Bonito G."/>
            <person name="Buee M."/>
            <person name="Carver A."/>
            <person name="Chen C."/>
            <person name="Cichocki N."/>
            <person name="Clum A."/>
            <person name="Culley D."/>
            <person name="Crous P.W."/>
            <person name="Fauchery L."/>
            <person name="Girlanda M."/>
            <person name="Hayes R.D."/>
            <person name="Keri Z."/>
            <person name="LaButti K."/>
            <person name="Lipzen A."/>
            <person name="Lombard V."/>
            <person name="Magnuson J."/>
            <person name="Maillard F."/>
            <person name="Murat C."/>
            <person name="Nolan M."/>
            <person name="Ohm R.A."/>
            <person name="Pangilinan J."/>
            <person name="Pereira M.F."/>
            <person name="Perotto S."/>
            <person name="Peter M."/>
            <person name="Pfister S."/>
            <person name="Riley R."/>
            <person name="Sitrit Y."/>
            <person name="Stielow J.B."/>
            <person name="Szollosi G."/>
            <person name="Zifcakova L."/>
            <person name="Stursova M."/>
            <person name="Spatafora J.W."/>
            <person name="Tedersoo L."/>
            <person name="Vaario L.M."/>
            <person name="Yamada A."/>
            <person name="Yan M."/>
            <person name="Wang P."/>
            <person name="Xu J."/>
            <person name="Bruns T."/>
            <person name="Baldrian P."/>
            <person name="Vilgalys R."/>
            <person name="Dunand C."/>
            <person name="Henrissat B."/>
            <person name="Grigoriev I.V."/>
            <person name="Hibbett D."/>
            <person name="Nagy L.G."/>
            <person name="Martin F.M."/>
        </authorList>
    </citation>
    <scope>NUCLEOTIDE SEQUENCE</scope>
    <source>
        <strain evidence="2">UP504</strain>
    </source>
</reference>
<dbReference type="AlphaFoldDB" id="A0A9P6BBC4"/>
<evidence type="ECO:0000256" key="1">
    <source>
        <dbReference type="SAM" id="MobiDB-lite"/>
    </source>
</evidence>
<feature type="compositionally biased region" description="Low complexity" evidence="1">
    <location>
        <begin position="347"/>
        <end position="369"/>
    </location>
</feature>
<sequence>MDTSWCPVCDRLIPPNKQQVLVQVPPPPTTPTTEASESPPPPAPRPKKQPTTPRRAKPQPKASALASPKTSVKSAQDLTTPIPALKARTVLTQEPSLYCSERCRLQDLASSQLTLFSPPSPASSSSFHQSSKSRSPIFPTEFVSGSESDLEPPEPFDPDRANVDYFRSLRSGEPFIPRPNPSRRVSIQAIDPNRAGTSSSESLGSTWEWTSAEDGAPSSSSNATATKLHAFSTVNSMTPLSRTSTQNSYTRGSRHRSYGADALKSAYPRVSAGYLGTSAPIHRTMPASAADLYASAYPLAFERTQSSSALSAKRYANNHSNHHRRRSSPDRHRTNTLDEGREPEPFPSTSYRPTSPTSSSSSHPPMADSKSPHFRRHRHRHSRHSTVQPQFEGPAPDTDAETNDEPTNTTSASRRSSLYSGLLVHVALPVLTPSNVSSRHVVGSHYTTTSATMGGLASLRGQAAMTSTSAPAQHHLHPPVPVKEALPPRNGEDVPRGIGWWRSPNASGEDMTYLRNFSCDIHGGVGGVKSVGVPLDSYVPTYPLELVPVKPGEKRKRLFYFGNN</sequence>
<dbReference type="OrthoDB" id="3365472at2759"/>
<feature type="compositionally biased region" description="Basic and acidic residues" evidence="1">
    <location>
        <begin position="327"/>
        <end position="344"/>
    </location>
</feature>
<keyword evidence="3" id="KW-1185">Reference proteome</keyword>
<feature type="region of interest" description="Disordered" evidence="1">
    <location>
        <begin position="237"/>
        <end position="257"/>
    </location>
</feature>
<feature type="compositionally biased region" description="Polar residues" evidence="1">
    <location>
        <begin position="405"/>
        <end position="416"/>
    </location>
</feature>
<dbReference type="Proteomes" id="UP000886523">
    <property type="component" value="Unassembled WGS sequence"/>
</dbReference>
<comment type="caution">
    <text evidence="2">The sequence shown here is derived from an EMBL/GenBank/DDBJ whole genome shotgun (WGS) entry which is preliminary data.</text>
</comment>